<evidence type="ECO:0000259" key="5">
    <source>
        <dbReference type="Pfam" id="PF04055"/>
    </source>
</evidence>
<dbReference type="InParanoid" id="G0EHL7"/>
<dbReference type="Gene3D" id="3.20.20.70">
    <property type="entry name" value="Aldolase class I"/>
    <property type="match status" value="1"/>
</dbReference>
<dbReference type="InterPro" id="IPR040085">
    <property type="entry name" value="MJ0674-like"/>
</dbReference>
<dbReference type="CDD" id="cd01335">
    <property type="entry name" value="Radical_SAM"/>
    <property type="match status" value="1"/>
</dbReference>
<evidence type="ECO:0000313" key="7">
    <source>
        <dbReference type="Proteomes" id="UP000001037"/>
    </source>
</evidence>
<keyword evidence="2" id="KW-0479">Metal-binding</keyword>
<evidence type="ECO:0000313" key="6">
    <source>
        <dbReference type="EMBL" id="AEM39370.1"/>
    </source>
</evidence>
<dbReference type="GO" id="GO:0046872">
    <property type="term" value="F:metal ion binding"/>
    <property type="evidence" value="ECO:0007669"/>
    <property type="project" value="UniProtKB-KW"/>
</dbReference>
<sequence length="383" mass="45150">MRYWYDLNGAWMYYRPDAVHVWFDEDVKRRLSWYYSVMKDMKPAKFMIVKKIDAGEDPAKLDTEALWELHDRLSNEAKRLWRLAVNDRFGWRDLREIPEPRFSLLDVKVELAHRTLRACTFCERRCRVDRRAGKVGVCRLDWRVYVHSWFHHLGEEAPLVPSGTIFYGGCNFRCVFCQNWDISQTNVRGGVEVDAQKLAKIQRELRVTGARNINHVGGDPTPNLHVILESFKYLDVNVPQLWNSNMYLTLEAMKLLVDVIDIWLPDFKYGNDKCAVRLSAAPRYFEVVTRNLKIAAENGDMIIRHLVLPGHIECCTKPVLRWIAENLPKDKILVNIMDQYRPEYLVAKYPNRWLDIARRPTKEEIEEAYEYARKLGIRFEPVS</sequence>
<dbReference type="Proteomes" id="UP000001037">
    <property type="component" value="Chromosome"/>
</dbReference>
<dbReference type="GeneID" id="11138700"/>
<accession>G0EHL7</accession>
<dbReference type="SUPFAM" id="SSF102114">
    <property type="entry name" value="Radical SAM enzymes"/>
    <property type="match status" value="1"/>
</dbReference>
<dbReference type="PANTHER" id="PTHR43075:SF1">
    <property type="entry name" value="FORMATE LYASE ACTIVATING ENZYME, PUTATIVE (AFU_ORTHOLOGUE AFUA_2G15630)-RELATED"/>
    <property type="match status" value="1"/>
</dbReference>
<proteinExistence type="predicted"/>
<keyword evidence="4" id="KW-0411">Iron-sulfur</keyword>
<dbReference type="STRING" id="694429.Pyrfu_1513"/>
<evidence type="ECO:0000256" key="2">
    <source>
        <dbReference type="ARBA" id="ARBA00022723"/>
    </source>
</evidence>
<dbReference type="Pfam" id="PF04055">
    <property type="entry name" value="Radical_SAM"/>
    <property type="match status" value="1"/>
</dbReference>
<dbReference type="eggNOG" id="arCOG00934">
    <property type="taxonomic scope" value="Archaea"/>
</dbReference>
<keyword evidence="3" id="KW-0408">Iron</keyword>
<evidence type="ECO:0000256" key="1">
    <source>
        <dbReference type="ARBA" id="ARBA00022691"/>
    </source>
</evidence>
<dbReference type="InterPro" id="IPR013785">
    <property type="entry name" value="Aldolase_TIM"/>
</dbReference>
<dbReference type="RefSeq" id="WP_014027047.1">
    <property type="nucleotide sequence ID" value="NC_015931.1"/>
</dbReference>
<protein>
    <submittedName>
        <fullName evidence="6">Radical SAM domain protein</fullName>
    </submittedName>
</protein>
<dbReference type="KEGG" id="pfm:Pyrfu_1513"/>
<dbReference type="PANTHER" id="PTHR43075">
    <property type="entry name" value="FORMATE LYASE ACTIVATING ENZYME, PUTATIVE (AFU_ORTHOLOGUE AFUA_2G15630)-RELATED"/>
    <property type="match status" value="1"/>
</dbReference>
<evidence type="ECO:0000256" key="4">
    <source>
        <dbReference type="ARBA" id="ARBA00023014"/>
    </source>
</evidence>
<dbReference type="EMBL" id="CP002838">
    <property type="protein sequence ID" value="AEM39370.1"/>
    <property type="molecule type" value="Genomic_DNA"/>
</dbReference>
<dbReference type="InterPro" id="IPR058240">
    <property type="entry name" value="rSAM_sf"/>
</dbReference>
<dbReference type="InterPro" id="IPR007197">
    <property type="entry name" value="rSAM"/>
</dbReference>
<organism evidence="6 7">
    <name type="scientific">Pyrolobus fumarii (strain DSM 11204 / 1A)</name>
    <dbReference type="NCBI Taxonomy" id="694429"/>
    <lineage>
        <taxon>Archaea</taxon>
        <taxon>Thermoproteota</taxon>
        <taxon>Thermoprotei</taxon>
        <taxon>Desulfurococcales</taxon>
        <taxon>Pyrodictiaceae</taxon>
        <taxon>Pyrolobus</taxon>
    </lineage>
</organism>
<dbReference type="AlphaFoldDB" id="G0EHL7"/>
<feature type="domain" description="Radical SAM core" evidence="5">
    <location>
        <begin position="165"/>
        <end position="322"/>
    </location>
</feature>
<name>G0EHL7_PYRF1</name>
<dbReference type="GO" id="GO:0003824">
    <property type="term" value="F:catalytic activity"/>
    <property type="evidence" value="ECO:0007669"/>
    <property type="project" value="InterPro"/>
</dbReference>
<dbReference type="HOGENOM" id="CLU_062674_0_1_2"/>
<dbReference type="GO" id="GO:0051536">
    <property type="term" value="F:iron-sulfur cluster binding"/>
    <property type="evidence" value="ECO:0007669"/>
    <property type="project" value="UniProtKB-KW"/>
</dbReference>
<keyword evidence="7" id="KW-1185">Reference proteome</keyword>
<evidence type="ECO:0000256" key="3">
    <source>
        <dbReference type="ARBA" id="ARBA00023004"/>
    </source>
</evidence>
<dbReference type="SFLD" id="SFLDG01099">
    <property type="entry name" value="Uncharacterised_Radical_SAM_Su"/>
    <property type="match status" value="1"/>
</dbReference>
<gene>
    <name evidence="6" type="ordered locus">Pyrfu_1513</name>
</gene>
<keyword evidence="1" id="KW-0949">S-adenosyl-L-methionine</keyword>
<dbReference type="SFLD" id="SFLDS00029">
    <property type="entry name" value="Radical_SAM"/>
    <property type="match status" value="1"/>
</dbReference>
<reference evidence="6 7" key="1">
    <citation type="journal article" date="2011" name="Stand. Genomic Sci.">
        <title>Complete genome sequence of the hyperthermophilic chemolithoautotroph Pyrolobus fumarii type strain (1A).</title>
        <authorList>
            <person name="Anderson I."/>
            <person name="Goker M."/>
            <person name="Nolan M."/>
            <person name="Lucas S."/>
            <person name="Hammon N."/>
            <person name="Deshpande S."/>
            <person name="Cheng J.F."/>
            <person name="Tapia R."/>
            <person name="Han C."/>
            <person name="Goodwin L."/>
            <person name="Pitluck S."/>
            <person name="Huntemann M."/>
            <person name="Liolios K."/>
            <person name="Ivanova N."/>
            <person name="Pagani I."/>
            <person name="Mavromatis K."/>
            <person name="Ovchinikova G."/>
            <person name="Pati A."/>
            <person name="Chen A."/>
            <person name="Palaniappan K."/>
            <person name="Land M."/>
            <person name="Hauser L."/>
            <person name="Brambilla E.M."/>
            <person name="Huber H."/>
            <person name="Yasawong M."/>
            <person name="Rohde M."/>
            <person name="Spring S."/>
            <person name="Abt B."/>
            <person name="Sikorski J."/>
            <person name="Wirth R."/>
            <person name="Detter J.C."/>
            <person name="Woyke T."/>
            <person name="Bristow J."/>
            <person name="Eisen J.A."/>
            <person name="Markowitz V."/>
            <person name="Hugenholtz P."/>
            <person name="Kyrpides N.C."/>
            <person name="Klenk H.P."/>
            <person name="Lapidus A."/>
        </authorList>
    </citation>
    <scope>NUCLEOTIDE SEQUENCE [LARGE SCALE GENOMIC DNA]</scope>
    <source>
        <strain evidence="7">DSM 11204 / 1A</strain>
    </source>
</reference>